<name>A0A1E8CI56_9GAMM</name>
<gene>
    <name evidence="1" type="ORF">PHACT_02180</name>
</gene>
<dbReference type="Proteomes" id="UP000175669">
    <property type="component" value="Unassembled WGS sequence"/>
</dbReference>
<comment type="caution">
    <text evidence="1">The sequence shown here is derived from an EMBL/GenBank/DDBJ whole genome shotgun (WGS) entry which is preliminary data.</text>
</comment>
<accession>A0A1E8CI56</accession>
<evidence type="ECO:0000313" key="2">
    <source>
        <dbReference type="Proteomes" id="UP000175669"/>
    </source>
</evidence>
<evidence type="ECO:0008006" key="3">
    <source>
        <dbReference type="Google" id="ProtNLM"/>
    </source>
</evidence>
<keyword evidence="2" id="KW-1185">Reference proteome</keyword>
<dbReference type="OrthoDB" id="7056147at2"/>
<dbReference type="EMBL" id="MASR01000001">
    <property type="protein sequence ID" value="OFE12084.1"/>
    <property type="molecule type" value="Genomic_DNA"/>
</dbReference>
<dbReference type="AlphaFoldDB" id="A0A1E8CI56"/>
<protein>
    <recommendedName>
        <fullName evidence="3">Autotransporter domain-containing protein</fullName>
    </recommendedName>
</protein>
<proteinExistence type="predicted"/>
<dbReference type="RefSeq" id="WP_070115708.1">
    <property type="nucleotide sequence ID" value="NZ_MASR01000001.1"/>
</dbReference>
<sequence length="332" mass="37024">MGAMGESGLRGFFASGSDLGEMVNRVVSYQTAQRVYSRQPATRPQDMRSRSDTWVLQSDSLIPVADSVQRPLFVRTLVRSAGRSEDARVDSRNDRLDLGLVYAPSTRSFVSFGLAGELTQADIFYVTGETSGEAWGPRFDAGLVLGPVWAVGIRADYLEFDGNNEVSVVTGAGLLNITRDVEYQRRYLQLDAMARFNQSTLPWLPERVMLRWANSFRHLHIHNEPTTNSLGQAVAEPFGEQNRLSVLSTSLNLGYPLGSSGSWSVFGEIALDYELETNMNFPIDDRTAVTLSSGIVRQLARGKRMHLQYDRYQHARGTRSRNNLSLIATIDF</sequence>
<evidence type="ECO:0000313" key="1">
    <source>
        <dbReference type="EMBL" id="OFE12084.1"/>
    </source>
</evidence>
<reference evidence="2" key="1">
    <citation type="submission" date="2016-07" db="EMBL/GenBank/DDBJ databases">
        <authorList>
            <person name="Florea S."/>
            <person name="Webb J.S."/>
            <person name="Jaromczyk J."/>
            <person name="Schardl C.L."/>
        </authorList>
    </citation>
    <scope>NUCLEOTIDE SEQUENCE [LARGE SCALE GENOMIC DNA]</scope>
    <source>
        <strain evidence="2">KCTC 42131</strain>
    </source>
</reference>
<organism evidence="1 2">
    <name type="scientific">Pseudohongiella acticola</name>
    <dbReference type="NCBI Taxonomy" id="1524254"/>
    <lineage>
        <taxon>Bacteria</taxon>
        <taxon>Pseudomonadati</taxon>
        <taxon>Pseudomonadota</taxon>
        <taxon>Gammaproteobacteria</taxon>
        <taxon>Pseudomonadales</taxon>
        <taxon>Pseudohongiellaceae</taxon>
        <taxon>Pseudohongiella</taxon>
    </lineage>
</organism>